<name>A0AAP2GPM1_9BACT</name>
<dbReference type="EMBL" id="JAHESF010000023">
    <property type="protein sequence ID" value="MBT1699263.1"/>
    <property type="molecule type" value="Genomic_DNA"/>
</dbReference>
<dbReference type="RefSeq" id="WP_254167069.1">
    <property type="nucleotide sequence ID" value="NZ_JAHESF010000023.1"/>
</dbReference>
<gene>
    <name evidence="1" type="ORF">KK083_20365</name>
</gene>
<evidence type="ECO:0000313" key="1">
    <source>
        <dbReference type="EMBL" id="MBT1699263.1"/>
    </source>
</evidence>
<evidence type="ECO:0000313" key="2">
    <source>
        <dbReference type="Proteomes" id="UP001319200"/>
    </source>
</evidence>
<proteinExistence type="predicted"/>
<comment type="caution">
    <text evidence="1">The sequence shown here is derived from an EMBL/GenBank/DDBJ whole genome shotgun (WGS) entry which is preliminary data.</text>
</comment>
<sequence>MDGFKIAGSPGLSGIFPGNDTIKDYPSLFKNSLTGIFRCRFSDGTFFLIHQGALNILGVAAVATGSLYNRVAASGRGSEFIVKIPDATPYAGS</sequence>
<organism evidence="1 2">
    <name type="scientific">Chryseosolibacter histidini</name>
    <dbReference type="NCBI Taxonomy" id="2782349"/>
    <lineage>
        <taxon>Bacteria</taxon>
        <taxon>Pseudomonadati</taxon>
        <taxon>Bacteroidota</taxon>
        <taxon>Cytophagia</taxon>
        <taxon>Cytophagales</taxon>
        <taxon>Chryseotaleaceae</taxon>
        <taxon>Chryseosolibacter</taxon>
    </lineage>
</organism>
<dbReference type="AlphaFoldDB" id="A0AAP2GPM1"/>
<accession>A0AAP2GPM1</accession>
<dbReference type="Proteomes" id="UP001319200">
    <property type="component" value="Unassembled WGS sequence"/>
</dbReference>
<protein>
    <submittedName>
        <fullName evidence="1">Uncharacterized protein</fullName>
    </submittedName>
</protein>
<reference evidence="1 2" key="1">
    <citation type="submission" date="2021-05" db="EMBL/GenBank/DDBJ databases">
        <title>A Polyphasic approach of four new species of the genus Ohtaekwangia: Ohtaekwangia histidinii sp. nov., Ohtaekwangia cretensis sp. nov., Ohtaekwangia indiensis sp. nov., Ohtaekwangia reichenbachii sp. nov. from diverse environment.</title>
        <authorList>
            <person name="Octaviana S."/>
        </authorList>
    </citation>
    <scope>NUCLEOTIDE SEQUENCE [LARGE SCALE GENOMIC DNA]</scope>
    <source>
        <strain evidence="1 2">PWU4</strain>
    </source>
</reference>
<keyword evidence="2" id="KW-1185">Reference proteome</keyword>